<keyword evidence="3" id="KW-0326">Glycosidase</keyword>
<keyword evidence="6" id="KW-1185">Reference proteome</keyword>
<dbReference type="EMBL" id="JAIQZJ010000003">
    <property type="protein sequence ID" value="MBZ5737959.1"/>
    <property type="molecule type" value="Genomic_DNA"/>
</dbReference>
<feature type="domain" description="Glycoside hydrolase family 3 N-terminal" evidence="4">
    <location>
        <begin position="25"/>
        <end position="324"/>
    </location>
</feature>
<organism evidence="5 6">
    <name type="scientific">Nocardioides mangrovi</name>
    <dbReference type="NCBI Taxonomy" id="2874580"/>
    <lineage>
        <taxon>Bacteria</taxon>
        <taxon>Bacillati</taxon>
        <taxon>Actinomycetota</taxon>
        <taxon>Actinomycetes</taxon>
        <taxon>Propionibacteriales</taxon>
        <taxon>Nocardioidaceae</taxon>
        <taxon>Nocardioides</taxon>
    </lineage>
</organism>
<evidence type="ECO:0000256" key="3">
    <source>
        <dbReference type="ARBA" id="ARBA00023295"/>
    </source>
</evidence>
<dbReference type="InterPro" id="IPR019800">
    <property type="entry name" value="Glyco_hydro_3_AS"/>
</dbReference>
<evidence type="ECO:0000313" key="5">
    <source>
        <dbReference type="EMBL" id="MBZ5737959.1"/>
    </source>
</evidence>
<evidence type="ECO:0000313" key="6">
    <source>
        <dbReference type="Proteomes" id="UP000780875"/>
    </source>
</evidence>
<protein>
    <submittedName>
        <fullName evidence="5">Glycoside hydrolase</fullName>
    </submittedName>
</protein>
<dbReference type="InterPro" id="IPR050226">
    <property type="entry name" value="NagZ_Beta-hexosaminidase"/>
</dbReference>
<evidence type="ECO:0000256" key="1">
    <source>
        <dbReference type="ARBA" id="ARBA00005336"/>
    </source>
</evidence>
<dbReference type="PANTHER" id="PTHR30480">
    <property type="entry name" value="BETA-HEXOSAMINIDASE-RELATED"/>
    <property type="match status" value="1"/>
</dbReference>
<dbReference type="PANTHER" id="PTHR30480:SF16">
    <property type="entry name" value="GLYCOSIDE HYDROLASE FAMILY 3 DOMAIN PROTEIN"/>
    <property type="match status" value="1"/>
</dbReference>
<dbReference type="InterPro" id="IPR036962">
    <property type="entry name" value="Glyco_hydro_3_N_sf"/>
</dbReference>
<dbReference type="PROSITE" id="PS00775">
    <property type="entry name" value="GLYCOSYL_HYDROL_F3"/>
    <property type="match status" value="1"/>
</dbReference>
<dbReference type="SUPFAM" id="SSF51445">
    <property type="entry name" value="(Trans)glycosidases"/>
    <property type="match status" value="1"/>
</dbReference>
<dbReference type="InterPro" id="IPR017853">
    <property type="entry name" value="GH"/>
</dbReference>
<dbReference type="RefSeq" id="WP_224122336.1">
    <property type="nucleotide sequence ID" value="NZ_JAIQZJ010000003.1"/>
</dbReference>
<dbReference type="GO" id="GO:0016787">
    <property type="term" value="F:hydrolase activity"/>
    <property type="evidence" value="ECO:0007669"/>
    <property type="project" value="UniProtKB-KW"/>
</dbReference>
<proteinExistence type="inferred from homology"/>
<comment type="caution">
    <text evidence="5">The sequence shown here is derived from an EMBL/GenBank/DDBJ whole genome shotgun (WGS) entry which is preliminary data.</text>
</comment>
<dbReference type="Proteomes" id="UP000780875">
    <property type="component" value="Unassembled WGS sequence"/>
</dbReference>
<dbReference type="Gene3D" id="3.20.20.300">
    <property type="entry name" value="Glycoside hydrolase, family 3, N-terminal domain"/>
    <property type="match status" value="1"/>
</dbReference>
<name>A0ABS7UAF6_9ACTN</name>
<evidence type="ECO:0000259" key="4">
    <source>
        <dbReference type="Pfam" id="PF00933"/>
    </source>
</evidence>
<keyword evidence="2 5" id="KW-0378">Hydrolase</keyword>
<sequence>MTTSLEKLALQVQLPAFAGSALPAEYDELLREGLGGVCYFGSNTADGPEAVAALSAAIRAANPRAVIAVDEEGGDVTRLHAVDGSPVLGPAALGAANDLELTRATGRAIGAELVATGINLDLGPVADVNTNPDNPVIGTRSFGSDPDLAAAHVAAWTMGLQEAGVAACAKHFPGHGDTAEDSHLALPTIDAPLETLAARELVPFAAVVEVGIASVMTSHIVVPAVDPELPGTLSAPVLDLLRERLGYDGVIVSDALDMAGASAGRGIPEAAVLSLAAGADLLCIGPEKPASLVRETQAAIVAAVHDGRLSRERLESAADRIAQLRRFDAQMADPTAPPAQLRQLDEAQLAGARAAITIEGELPDLKGAFVISVATAANIAVGEVPWGLPPDFTVTPGSGFSAAGVGPVIVQVRDAHRRPEIGELMARLVSIGLAPVVIEWGWPGPYDGPGPRICTRGYSRPGAAAVTELLRKAGWDR</sequence>
<dbReference type="Pfam" id="PF00933">
    <property type="entry name" value="Glyco_hydro_3"/>
    <property type="match status" value="1"/>
</dbReference>
<comment type="similarity">
    <text evidence="1">Belongs to the glycosyl hydrolase 3 family.</text>
</comment>
<dbReference type="InterPro" id="IPR001764">
    <property type="entry name" value="Glyco_hydro_3_N"/>
</dbReference>
<reference evidence="5 6" key="1">
    <citation type="submission" date="2021-09" db="EMBL/GenBank/DDBJ databases">
        <title>Whole genome sequence of Nocardioides sp. GBK3QG-3.</title>
        <authorList>
            <person name="Tuo L."/>
        </authorList>
    </citation>
    <scope>NUCLEOTIDE SEQUENCE [LARGE SCALE GENOMIC DNA]</scope>
    <source>
        <strain evidence="5 6">GBK3QG-3</strain>
    </source>
</reference>
<evidence type="ECO:0000256" key="2">
    <source>
        <dbReference type="ARBA" id="ARBA00022801"/>
    </source>
</evidence>
<gene>
    <name evidence="5" type="ORF">K8U61_07285</name>
</gene>
<accession>A0ABS7UAF6</accession>